<dbReference type="EMBL" id="AP023396">
    <property type="protein sequence ID" value="BCK58368.1"/>
    <property type="molecule type" value="Genomic_DNA"/>
</dbReference>
<evidence type="ECO:0000313" key="1">
    <source>
        <dbReference type="EMBL" id="BCK58368.1"/>
    </source>
</evidence>
<accession>A0A7G1KSZ1</accession>
<proteinExistence type="predicted"/>
<dbReference type="GeneID" id="80350552"/>
<sequence length="116" mass="12814">MTATIATPIRTTAQLIADALGITWDSRIDIQVSRDGWENACCEDTGRPGAVEVRWSTWDDEDSGYVVTDHTLAGDIAGEFINTLAMSDRTSPFELIQVTVCSYYLRYVHPDIADAL</sequence>
<dbReference type="RefSeq" id="WP_187685126.1">
    <property type="nucleotide sequence ID" value="NZ_AP023396.1"/>
</dbReference>
<dbReference type="Proteomes" id="UP000516173">
    <property type="component" value="Chromosome"/>
</dbReference>
<gene>
    <name evidence="1" type="ORF">NWFMUON74_61400</name>
</gene>
<name>A0A7G1KSZ1_9NOCA</name>
<organism evidence="1 2">
    <name type="scientific">Nocardia wallacei</name>
    <dbReference type="NCBI Taxonomy" id="480035"/>
    <lineage>
        <taxon>Bacteria</taxon>
        <taxon>Bacillati</taxon>
        <taxon>Actinomycetota</taxon>
        <taxon>Actinomycetes</taxon>
        <taxon>Mycobacteriales</taxon>
        <taxon>Nocardiaceae</taxon>
        <taxon>Nocardia</taxon>
    </lineage>
</organism>
<dbReference type="AlphaFoldDB" id="A0A7G1KSZ1"/>
<keyword evidence="2" id="KW-1185">Reference proteome</keyword>
<dbReference type="KEGG" id="nwl:NWFMUON74_61400"/>
<reference evidence="1 2" key="1">
    <citation type="submission" date="2020-08" db="EMBL/GenBank/DDBJ databases">
        <title>Genome Sequencing of Nocardia wallacei strain FMUON74 and assembly.</title>
        <authorList>
            <person name="Toyokawa M."/>
            <person name="Uesaka K."/>
        </authorList>
    </citation>
    <scope>NUCLEOTIDE SEQUENCE [LARGE SCALE GENOMIC DNA]</scope>
    <source>
        <strain evidence="1 2">FMUON74</strain>
    </source>
</reference>
<protein>
    <submittedName>
        <fullName evidence="1">Uncharacterized protein</fullName>
    </submittedName>
</protein>
<evidence type="ECO:0000313" key="2">
    <source>
        <dbReference type="Proteomes" id="UP000516173"/>
    </source>
</evidence>